<dbReference type="InterPro" id="IPR006179">
    <property type="entry name" value="5_nucleotidase/apyrase"/>
</dbReference>
<feature type="domain" description="Choice-of-anchor I" evidence="4">
    <location>
        <begin position="1296"/>
        <end position="1549"/>
    </location>
</feature>
<dbReference type="CDD" id="cd04486">
    <property type="entry name" value="YhcR_OBF_like"/>
    <property type="match status" value="1"/>
</dbReference>
<dbReference type="GO" id="GO:0009166">
    <property type="term" value="P:nucleotide catabolic process"/>
    <property type="evidence" value="ECO:0007669"/>
    <property type="project" value="InterPro"/>
</dbReference>
<dbReference type="PANTHER" id="PTHR42834">
    <property type="entry name" value="ENDONUCLEASE/EXONUCLEASE/PHOSPHATASE FAMILY PROTEIN (AFU_ORTHOLOGUE AFUA_3G09210)"/>
    <property type="match status" value="1"/>
</dbReference>
<reference evidence="5 6" key="1">
    <citation type="submission" date="2017-06" db="EMBL/GenBank/DDBJ databases">
        <title>Genome sequencing of cyanobaciteial culture collection at National Institute for Environmental Studies (NIES).</title>
        <authorList>
            <person name="Hirose Y."/>
            <person name="Shimura Y."/>
            <person name="Fujisawa T."/>
            <person name="Nakamura Y."/>
            <person name="Kawachi M."/>
        </authorList>
    </citation>
    <scope>NUCLEOTIDE SEQUENCE [LARGE SCALE GENOMIC DNA]</scope>
    <source>
        <strain evidence="5 6">NIES-2135</strain>
    </source>
</reference>
<dbReference type="InterPro" id="IPR001343">
    <property type="entry name" value="Hemolysn_Ca-bd"/>
</dbReference>
<dbReference type="InterPro" id="IPR029052">
    <property type="entry name" value="Metallo-depent_PP-like"/>
</dbReference>
<name>A0A1Z4JR01_LEPBY</name>
<dbReference type="NCBIfam" id="NF038117">
    <property type="entry name" value="choice_anch_I"/>
    <property type="match status" value="1"/>
</dbReference>
<evidence type="ECO:0000259" key="2">
    <source>
        <dbReference type="Pfam" id="PF13449"/>
    </source>
</evidence>
<dbReference type="InterPro" id="IPR055188">
    <property type="entry name" value="Choice_anch_I"/>
</dbReference>
<keyword evidence="6" id="KW-1185">Reference proteome</keyword>
<dbReference type="GO" id="GO:0000166">
    <property type="term" value="F:nucleotide binding"/>
    <property type="evidence" value="ECO:0007669"/>
    <property type="project" value="InterPro"/>
</dbReference>
<dbReference type="PRINTS" id="PR00313">
    <property type="entry name" value="CABNDNGRPT"/>
</dbReference>
<feature type="domain" description="Endonuclease/exonuclease/phosphatase" evidence="3">
    <location>
        <begin position="1969"/>
        <end position="2111"/>
    </location>
</feature>
<dbReference type="EMBL" id="AP018203">
    <property type="protein sequence ID" value="BAY59093.1"/>
    <property type="molecule type" value="Genomic_DNA"/>
</dbReference>
<dbReference type="PROSITE" id="PS00786">
    <property type="entry name" value="5_NUCLEOTIDASE_2"/>
    <property type="match status" value="1"/>
</dbReference>
<dbReference type="Gene3D" id="3.60.21.10">
    <property type="match status" value="1"/>
</dbReference>
<dbReference type="SUPFAM" id="SSF51120">
    <property type="entry name" value="beta-Roll"/>
    <property type="match status" value="1"/>
</dbReference>
<dbReference type="Pfam" id="PF19580">
    <property type="entry name" value="Exo_endo_phos_3"/>
    <property type="match status" value="1"/>
</dbReference>
<protein>
    <submittedName>
        <fullName evidence="5">5'-nucleotidase/2',3'-cyclic phosphodiesterase</fullName>
    </submittedName>
</protein>
<evidence type="ECO:0000259" key="3">
    <source>
        <dbReference type="Pfam" id="PF19580"/>
    </source>
</evidence>
<dbReference type="InterPro" id="IPR015943">
    <property type="entry name" value="WD40/YVTN_repeat-like_dom_sf"/>
</dbReference>
<dbReference type="Pfam" id="PF13449">
    <property type="entry name" value="Phytase-like"/>
    <property type="match status" value="1"/>
</dbReference>
<dbReference type="SUPFAM" id="SSF56219">
    <property type="entry name" value="DNase I-like"/>
    <property type="match status" value="1"/>
</dbReference>
<dbReference type="PROSITE" id="PS00330">
    <property type="entry name" value="HEMOLYSIN_CALCIUM"/>
    <property type="match status" value="3"/>
</dbReference>
<dbReference type="Gene3D" id="3.90.780.10">
    <property type="entry name" value="5'-Nucleotidase, C-terminal domain"/>
    <property type="match status" value="1"/>
</dbReference>
<dbReference type="InterPro" id="IPR011049">
    <property type="entry name" value="Serralysin-like_metalloprot_C"/>
</dbReference>
<feature type="domain" description="Choice-of-anchor I" evidence="4">
    <location>
        <begin position="656"/>
        <end position="879"/>
    </location>
</feature>
<dbReference type="SUPFAM" id="SSF56300">
    <property type="entry name" value="Metallo-dependent phosphatases"/>
    <property type="match status" value="1"/>
</dbReference>
<dbReference type="SUPFAM" id="SSF55816">
    <property type="entry name" value="5'-nucleotidase (syn. UDP-sugar hydrolase), C-terminal domain"/>
    <property type="match status" value="1"/>
</dbReference>
<dbReference type="Gene3D" id="2.130.10.10">
    <property type="entry name" value="YVTN repeat-like/Quinoprotein amine dehydrogenase"/>
    <property type="match status" value="1"/>
</dbReference>
<organism evidence="5 6">
    <name type="scientific">Leptolyngbya boryana NIES-2135</name>
    <dbReference type="NCBI Taxonomy" id="1973484"/>
    <lineage>
        <taxon>Bacteria</taxon>
        <taxon>Bacillati</taxon>
        <taxon>Cyanobacteriota</taxon>
        <taxon>Cyanophyceae</taxon>
        <taxon>Leptolyngbyales</taxon>
        <taxon>Leptolyngbyaceae</taxon>
        <taxon>Leptolyngbya group</taxon>
        <taxon>Leptolyngbya</taxon>
    </lineage>
</organism>
<dbReference type="InterPro" id="IPR036691">
    <property type="entry name" value="Endo/exonu/phosph_ase_sf"/>
</dbReference>
<dbReference type="Pfam" id="PF02872">
    <property type="entry name" value="5_nucleotid_C"/>
    <property type="match status" value="1"/>
</dbReference>
<feature type="domain" description="5'-Nucleotidase C-terminal" evidence="1">
    <location>
        <begin position="369"/>
        <end position="557"/>
    </location>
</feature>
<proteinExistence type="predicted"/>
<evidence type="ECO:0000259" key="4">
    <source>
        <dbReference type="Pfam" id="PF22494"/>
    </source>
</evidence>
<dbReference type="Pfam" id="PF22494">
    <property type="entry name" value="choice_anch_I"/>
    <property type="match status" value="2"/>
</dbReference>
<dbReference type="InterPro" id="IPR018511">
    <property type="entry name" value="Hemolysin-typ_Ca-bd_CS"/>
</dbReference>
<dbReference type="InterPro" id="IPR011048">
    <property type="entry name" value="Haem_d1_sf"/>
</dbReference>
<dbReference type="SUPFAM" id="SSF51004">
    <property type="entry name" value="C-terminal (heme d1) domain of cytochrome cd1-nitrite reductase"/>
    <property type="match status" value="1"/>
</dbReference>
<dbReference type="GO" id="GO:0005509">
    <property type="term" value="F:calcium ion binding"/>
    <property type="evidence" value="ECO:0007669"/>
    <property type="project" value="InterPro"/>
</dbReference>
<dbReference type="Gene3D" id="3.60.10.10">
    <property type="entry name" value="Endonuclease/exonuclease/phosphatase"/>
    <property type="match status" value="1"/>
</dbReference>
<dbReference type="Proteomes" id="UP000217895">
    <property type="component" value="Chromosome"/>
</dbReference>
<dbReference type="PANTHER" id="PTHR42834:SF1">
    <property type="entry name" value="ENDONUCLEASE_EXONUCLEASE_PHOSPHATASE FAMILY PROTEIN (AFU_ORTHOLOGUE AFUA_3G09210)"/>
    <property type="match status" value="1"/>
</dbReference>
<evidence type="ECO:0000259" key="1">
    <source>
        <dbReference type="Pfam" id="PF02872"/>
    </source>
</evidence>
<dbReference type="GO" id="GO:0016788">
    <property type="term" value="F:hydrolase activity, acting on ester bonds"/>
    <property type="evidence" value="ECO:0007669"/>
    <property type="project" value="InterPro"/>
</dbReference>
<dbReference type="InterPro" id="IPR036907">
    <property type="entry name" value="5'-Nucleotdase_C_sf"/>
</dbReference>
<dbReference type="InterPro" id="IPR027372">
    <property type="entry name" value="Phytase-like_dom"/>
</dbReference>
<dbReference type="InterPro" id="IPR006146">
    <property type="entry name" value="5'-Nucleotdase_CS"/>
</dbReference>
<feature type="domain" description="Phytase-like" evidence="2">
    <location>
        <begin position="917"/>
        <end position="1266"/>
    </location>
</feature>
<sequence>MAFQLQILHASDFEAGIPAITDSVNFSTVINALKDDYANTLILSSGDNFIPGPFFSSGSDPALRALLGQEGVGRADIAILNELGFQASALGNHEFDLGTNTIASVLNVSGAYPGAQFPYLSTNLNFANDASLRGLVVPDGQAPRPNSIAKSTVITVGGEKIGIIGATTPTLPAISSPGAGVVVTPQPFAGNPTPEQLDALAQIIQAEVNNLANTGINKIVVTAHMQQLFIERELAKRLSNVDVIIAGGSHTLLADSTDRLRPGDTTAGIYPLVEQSPTGSVLVVNTAANYTYVGRLVAEFDAQGKIDLSTLNPLINGAYATDAASVSALVAVNPGTPDPEIVEIAQTLRDRVIIPKDSSIFGSTRVFLNGTREDVRTQETNLGNLTADANLFAARQTDANVVLSLKNGGGIRDNIGVVSGAGGATGAVDRLPPSANDLANKKSGEISQLDIENSLRFNNALTLVTVTAAQLKDLIEHGVAGVRPGATPGAFPQIGGFQFSFDPTRTARTATAPGERVQSLSITDANGNAIEEVVRGGQIIGDPTRTFRMVTLSFLVGAPGATTGGDGYPFPQIIAANPTQANRVDLLDPSRTGVATFADNGTEQDAFAEYLKAIGSFDAADVDPTKDTRIRNLALVPDAIVPKSSTLTKIGGLALAGGSEISAYDAETKQLFVIGGSTKLEIVDLSDPKAPKLVNSIELAPFGSGTNSVAVKDGIVAVAIDGIRKTDPGQVVFLDVQGNIQRSVAVGAIPDMLTFTPDGKKILVANEGEPNSYNQTDSIDPVGSISIIDISNGIANVTVSTAGFESFNNQKADLQAKGIRIYGPNATVAQDLEPEYITVSDDGKTAWVTLQENNAIAVVDIATAKVTDLLPLGLKDHSKGLPTLKSYEFKNLPVLGKTATTNPNNPAQTTPGQEILLGGFSGLVFEGIAANGNLKFVTHTDRGPNGEAGDLGRPFALPDFQPQLIRFELNQASGEITLTDRIGLSRPDGTPLTGLPNLQNGAVGTAFTDEIPVDLFGNRLENDPLGGDFEGLAIAADGTFWLVDEYRPAIYHFNPQGRLIDRFIPKGSPTENASFGTPVLPEVYAQRRNNRGFEAVALEGNKLYAFIQSAIDNPDTANDSTSRNSRNLRVLEFDITTKAVTGEYLYILDDISGSGNARTDKIGDAVALGNGKFLVVERDDRSGTNANKWLYEIDLKGATNISTVTNVGGKTIEQLTIAELSAANLRPITKRLVTNAAALGYTGIEKLEGLARIDANTIALINDNDFGVGGSTAKDGVLSGTTVPNTIKLGIVSFNQSNGLDASDRDNAINIRNQPVFGMYQPDAIAQFTVNGETFIITANEGDARDYTGFSEEIRVGSSNYRLDPSVFPNATDLKRDANLGRLTVTTATGDTNGDGFFDRIEVLGTRSFSIRDTKGNLVFDSGDQFEQITASAFPSFFNSDNAANNFDNRSDNKGPEPEAVVVGTINDRIYAFIGLERIGGVMVYEVTNPRKPVFVEYFNPRDFRVSPTSGTTDSGPEGLTFIAAKESPNGKPLLIVTNEISKTTAVLEFNPPTRISDIQGAAQRSLLVGQTVNNVAGIVTVVRNNGFYIQDPTPDTNSATSEGIFIFTNTAPTVKVGDAVQVNGVVGEFRPGGTTSTNLTTTQIGGAGNPAATFRVLSSNNPLPDVTVIGTGGRIPPNQVISNGAVNGNVENPGSVFNPNTNGIDFYESLEGMRVQVKDAVAVSPTNNFGEIAVLANNGANASPRTDRGGIIIQPSDFNPERIIVDDAIVSNPPQVNVGDRFSSITGVIDYSFNNFKLLNTEPLIATSGGLQRETTSLQGSTNQLTVGTFNVENLSPTSGVAQFAALADQIVKNLKSPDILNVQEIQDNNGAQNNGVVDASVTYQRLIDAIVAAGGTRYEYRQIDPVNNQDGGQPGANIRVGFLFNPERVNFVDRPGGGSLVDTTFNKDGLSASPGRLSPTNPAFLDSRKPLVGEFRFNGGHQVFVINNHFNSKGGDQPLFGQFQPPTLTTEPQRIEQAQIVKDLVDRILQQNPDANVIVTGDLNDFQFSAPLDILTGDQSLVNLYDTLRPNQRYNYNFEGNAQALDHILVSRNLFMNGDAKFDVVHINSEFANQVSDHDPLVSQFTFAQPNGKGGQKIFDIQSGDRTVIVNFGGVGRGTNPSANTISEVDTLKFTGAELNAKNLQLTQKGTDLEISFTAPDSPIVTLKDFRLDTLDNLRRETGAALNIGNILFNAQQTIADDFDVLNSDVVRGRVFNRNTVTFLNQLDNVIDGFNNSDDVINGLDGNDILYGLSGNDTLRGGDGDDVLFGGLGNDVLVGGAGRDTFVIRRQDRADLILDFEVGVDRIGLSGNLRFEDLSIVQGSGASVNHTLIQLTRSQEVLTTLVGVQSNTLLQSSFTIV</sequence>
<dbReference type="CDD" id="cd10283">
    <property type="entry name" value="MnuA_DNase1-like"/>
    <property type="match status" value="1"/>
</dbReference>
<gene>
    <name evidence="5" type="ORF">NIES2135_59690</name>
</gene>
<dbReference type="InterPro" id="IPR008334">
    <property type="entry name" value="5'-Nucleotdase_C"/>
</dbReference>
<dbReference type="InterPro" id="IPR005135">
    <property type="entry name" value="Endo/exonuclease/phosphatase"/>
</dbReference>
<dbReference type="PRINTS" id="PR01607">
    <property type="entry name" value="APYRASEFAMLY"/>
</dbReference>
<evidence type="ECO:0000313" key="6">
    <source>
        <dbReference type="Proteomes" id="UP000217895"/>
    </source>
</evidence>
<evidence type="ECO:0000313" key="5">
    <source>
        <dbReference type="EMBL" id="BAY59093.1"/>
    </source>
</evidence>
<dbReference type="Gene3D" id="2.150.10.10">
    <property type="entry name" value="Serralysin-like metalloprotease, C-terminal"/>
    <property type="match status" value="1"/>
</dbReference>
<accession>A0A1Z4JR01</accession>
<dbReference type="Pfam" id="PF00353">
    <property type="entry name" value="HemolysinCabind"/>
    <property type="match status" value="1"/>
</dbReference>